<evidence type="ECO:0000256" key="7">
    <source>
        <dbReference type="SAM" id="SignalP"/>
    </source>
</evidence>
<protein>
    <submittedName>
        <fullName evidence="9">M48 family metalloprotease</fullName>
        <ecNumber evidence="9">3.4.24.-</ecNumber>
    </submittedName>
</protein>
<evidence type="ECO:0000256" key="1">
    <source>
        <dbReference type="ARBA" id="ARBA00001947"/>
    </source>
</evidence>
<comment type="cofactor">
    <cofactor evidence="1">
        <name>Zn(2+)</name>
        <dbReference type="ChEBI" id="CHEBI:29105"/>
    </cofactor>
</comment>
<evidence type="ECO:0000256" key="4">
    <source>
        <dbReference type="ARBA" id="ARBA00022801"/>
    </source>
</evidence>
<dbReference type="Gene3D" id="3.30.2010.10">
    <property type="entry name" value="Metalloproteases ('zincins'), catalytic domain"/>
    <property type="match status" value="1"/>
</dbReference>
<dbReference type="GO" id="GO:0051603">
    <property type="term" value="P:proteolysis involved in protein catabolic process"/>
    <property type="evidence" value="ECO:0007669"/>
    <property type="project" value="TreeGrafter"/>
</dbReference>
<dbReference type="EMBL" id="JAGQDD010000018">
    <property type="protein sequence ID" value="MBQ0932635.1"/>
    <property type="molecule type" value="Genomic_DNA"/>
</dbReference>
<evidence type="ECO:0000256" key="6">
    <source>
        <dbReference type="ARBA" id="ARBA00023049"/>
    </source>
</evidence>
<evidence type="ECO:0000256" key="2">
    <source>
        <dbReference type="ARBA" id="ARBA00022670"/>
    </source>
</evidence>
<feature type="signal peptide" evidence="7">
    <location>
        <begin position="1"/>
        <end position="30"/>
    </location>
</feature>
<keyword evidence="3" id="KW-0479">Metal-binding</keyword>
<keyword evidence="6 9" id="KW-0482">Metalloprotease</keyword>
<keyword evidence="7" id="KW-0732">Signal</keyword>
<keyword evidence="5" id="KW-0862">Zinc</keyword>
<keyword evidence="4 9" id="KW-0378">Hydrolase</keyword>
<name>A0A940YDI4_9BURK</name>
<dbReference type="GO" id="GO:0046872">
    <property type="term" value="F:metal ion binding"/>
    <property type="evidence" value="ECO:0007669"/>
    <property type="project" value="UniProtKB-KW"/>
</dbReference>
<organism evidence="9 10">
    <name type="scientific">Ideonella alba</name>
    <dbReference type="NCBI Taxonomy" id="2824118"/>
    <lineage>
        <taxon>Bacteria</taxon>
        <taxon>Pseudomonadati</taxon>
        <taxon>Pseudomonadota</taxon>
        <taxon>Betaproteobacteria</taxon>
        <taxon>Burkholderiales</taxon>
        <taxon>Sphaerotilaceae</taxon>
        <taxon>Ideonella</taxon>
    </lineage>
</organism>
<dbReference type="Proteomes" id="UP000676246">
    <property type="component" value="Unassembled WGS sequence"/>
</dbReference>
<dbReference type="PANTHER" id="PTHR22726:SF1">
    <property type="entry name" value="METALLOENDOPEPTIDASE OMA1, MITOCHONDRIAL"/>
    <property type="match status" value="1"/>
</dbReference>
<proteinExistence type="predicted"/>
<dbReference type="EC" id="3.4.24.-" evidence="9"/>
<keyword evidence="2" id="KW-0645">Protease</keyword>
<dbReference type="InterPro" id="IPR001915">
    <property type="entry name" value="Peptidase_M48"/>
</dbReference>
<dbReference type="Pfam" id="PF01435">
    <property type="entry name" value="Peptidase_M48"/>
    <property type="match status" value="1"/>
</dbReference>
<dbReference type="InterPro" id="IPR051156">
    <property type="entry name" value="Mito/Outer_Membr_Metalloprot"/>
</dbReference>
<comment type="caution">
    <text evidence="9">The sequence shown here is derived from an EMBL/GenBank/DDBJ whole genome shotgun (WGS) entry which is preliminary data.</text>
</comment>
<accession>A0A940YDI4</accession>
<evidence type="ECO:0000256" key="3">
    <source>
        <dbReference type="ARBA" id="ARBA00022723"/>
    </source>
</evidence>
<evidence type="ECO:0000259" key="8">
    <source>
        <dbReference type="Pfam" id="PF01435"/>
    </source>
</evidence>
<dbReference type="AlphaFoldDB" id="A0A940YDI4"/>
<dbReference type="PANTHER" id="PTHR22726">
    <property type="entry name" value="METALLOENDOPEPTIDASE OMA1"/>
    <property type="match status" value="1"/>
</dbReference>
<feature type="chain" id="PRO_5037184089" evidence="7">
    <location>
        <begin position="31"/>
        <end position="539"/>
    </location>
</feature>
<sequence>MSFTSLLPWRRSALALALALLAAPAPTVLAQSAQRLPALGDSASDDVDILQERRLGDNIMRDLRKDPDYLEDLLLQEYLDDLLGPLLAAARERDAIDADLARRFAWEGFLVRDRAVNAFALPGGYLGVYLGLIAITATRDELASVLAHELTHVTQRHIARSIGQNSRQSMATMAGMLLGVLAAAKSRSPDGLQAVIVGSQAIAAQGQLNFSRDMEREADRIGLDLMGAAGFGLGGMSAMFEKLDAASRLNDAGLYPYLRSHPLTSERITEARLRAEGLTRGPAAGQARHALMQARARALSDPGEASLRRVQAAGALGSPAADLARQAQLYGAALASSRLRDFTLADQQAAAGLSLVADSQPDAPVLRRLWRLLRLEILLARASGDAPSADLAARLHQASDALGTDASRAALLLRAQTAQTLARLGEPGADTGLRASTEALQAWVVEHRRDAPAWDALAASAQPLGQQVRALGALAEARWARGDVTGAVDRFRAAQQAARGTGAQGYQDAAIIESRLREAEAERRRLWIEQHGERVPDPG</sequence>
<evidence type="ECO:0000313" key="10">
    <source>
        <dbReference type="Proteomes" id="UP000676246"/>
    </source>
</evidence>
<evidence type="ECO:0000313" key="9">
    <source>
        <dbReference type="EMBL" id="MBQ0932635.1"/>
    </source>
</evidence>
<evidence type="ECO:0000256" key="5">
    <source>
        <dbReference type="ARBA" id="ARBA00022833"/>
    </source>
</evidence>
<feature type="domain" description="Peptidase M48" evidence="8">
    <location>
        <begin position="92"/>
        <end position="272"/>
    </location>
</feature>
<dbReference type="GO" id="GO:0004222">
    <property type="term" value="F:metalloendopeptidase activity"/>
    <property type="evidence" value="ECO:0007669"/>
    <property type="project" value="InterPro"/>
</dbReference>
<gene>
    <name evidence="9" type="ORF">KAK03_19325</name>
</gene>
<dbReference type="GO" id="GO:0016020">
    <property type="term" value="C:membrane"/>
    <property type="evidence" value="ECO:0007669"/>
    <property type="project" value="TreeGrafter"/>
</dbReference>
<dbReference type="RefSeq" id="WP_210856347.1">
    <property type="nucleotide sequence ID" value="NZ_JAGQDD010000018.1"/>
</dbReference>
<keyword evidence="10" id="KW-1185">Reference proteome</keyword>
<reference evidence="9 10" key="1">
    <citation type="submission" date="2021-04" db="EMBL/GenBank/DDBJ databases">
        <title>The genome sequence of Ideonella sp. 3Y2.</title>
        <authorList>
            <person name="Liu Y."/>
        </authorList>
    </citation>
    <scope>NUCLEOTIDE SEQUENCE [LARGE SCALE GENOMIC DNA]</scope>
    <source>
        <strain evidence="9 10">3Y2</strain>
    </source>
</reference>